<dbReference type="Proteomes" id="UP000886998">
    <property type="component" value="Unassembled WGS sequence"/>
</dbReference>
<evidence type="ECO:0000313" key="1">
    <source>
        <dbReference type="EMBL" id="GFY38441.1"/>
    </source>
</evidence>
<sequence length="110" mass="13238">MSLEEYKCLIDAVFESTNEMHIGRFCLSRMSADHREQLLTRFPAKVLSIYLFWPYHNFFLDAANKVWDRLPEDHFVCLLHIIICQKIAALWKDFDYVDLLRQFWQKAPII</sequence>
<dbReference type="OrthoDB" id="6437553at2759"/>
<proteinExistence type="predicted"/>
<dbReference type="EMBL" id="BMAV01000854">
    <property type="protein sequence ID" value="GFY38441.1"/>
    <property type="molecule type" value="Genomic_DNA"/>
</dbReference>
<comment type="caution">
    <text evidence="1">The sequence shown here is derived from an EMBL/GenBank/DDBJ whole genome shotgun (WGS) entry which is preliminary data.</text>
</comment>
<evidence type="ECO:0000313" key="2">
    <source>
        <dbReference type="Proteomes" id="UP000886998"/>
    </source>
</evidence>
<reference evidence="1" key="1">
    <citation type="submission" date="2020-08" db="EMBL/GenBank/DDBJ databases">
        <title>Multicomponent nature underlies the extraordinary mechanical properties of spider dragline silk.</title>
        <authorList>
            <person name="Kono N."/>
            <person name="Nakamura H."/>
            <person name="Mori M."/>
            <person name="Yoshida Y."/>
            <person name="Ohtoshi R."/>
            <person name="Malay A.D."/>
            <person name="Moran D.A.P."/>
            <person name="Tomita M."/>
            <person name="Numata K."/>
            <person name="Arakawa K."/>
        </authorList>
    </citation>
    <scope>NUCLEOTIDE SEQUENCE</scope>
</reference>
<accession>A0A8X6WRH5</accession>
<protein>
    <submittedName>
        <fullName evidence="1">Uncharacterized protein</fullName>
    </submittedName>
</protein>
<dbReference type="AlphaFoldDB" id="A0A8X6WRH5"/>
<keyword evidence="2" id="KW-1185">Reference proteome</keyword>
<gene>
    <name evidence="1" type="primary">NCL1_48578</name>
    <name evidence="1" type="ORF">TNIN_352191</name>
</gene>
<name>A0A8X6WRH5_9ARAC</name>
<organism evidence="1 2">
    <name type="scientific">Trichonephila inaurata madagascariensis</name>
    <dbReference type="NCBI Taxonomy" id="2747483"/>
    <lineage>
        <taxon>Eukaryota</taxon>
        <taxon>Metazoa</taxon>
        <taxon>Ecdysozoa</taxon>
        <taxon>Arthropoda</taxon>
        <taxon>Chelicerata</taxon>
        <taxon>Arachnida</taxon>
        <taxon>Araneae</taxon>
        <taxon>Araneomorphae</taxon>
        <taxon>Entelegynae</taxon>
        <taxon>Araneoidea</taxon>
        <taxon>Nephilidae</taxon>
        <taxon>Trichonephila</taxon>
        <taxon>Trichonephila inaurata</taxon>
    </lineage>
</organism>